<dbReference type="Proteomes" id="UP000199345">
    <property type="component" value="Unassembled WGS sequence"/>
</dbReference>
<sequence length="939" mass="102883">MQMQAGRYNHFKNRYSLFNGIFKYLFLFLLFAVLELPQVYAQEAIVYSRCERTSDSFDLTANVTINGQSQTVTRTMTGLDIYDVLPDVTNFFSNFSAPCDLVYRDPNGVETVIFDCSTTSTQSNACAALDAAVSFDGNTIAFSVFRGSLTNYREQIHSQVVHPDAEPKNLGYYDLPNKRLVTTGAHLHFYTVSTKQIKVMPFNTGVYDSGPAFISNQRIAFTSTRDDHTSTVVWGTTESRKGTRIWTVDIDGKNPDLASHHSLSQEQHPFMLRNGRLAYSSWQIFGGLPFRYTNNSAGSHTTIDNLFHIYAQDPDGAKNFPIYGQHSGDHTKSYFGADHKAAHFITQTSDERIWFADYYRGNNNALGLLVGVMQEPEGQEGIGPHEATSHADLYVPRDAINFAAWSHSDDMPSYTMGRFGTRQVNHPNYADPLPYAGKLGHPAALPNNGLMMAWGKGACSTVAYNSIYAELGKTAPPLTSGSGSGVAMNLVTSLKMDTPGCDVGLYRATQIPSQHPGDLEMVVDSKDWHEIMGRAVVPYANIHGVDHPDIIERADVRTSHPSLETGTPFGLLGAASIIDRETHPMDGIHFAGEHQFNLQGTDTIDYTDDDLCGVRILGNMPNRNRNTVYEIANIAGERVTILGEFPVLNRQADGSRAIDASGHPDTSFLVRMPANTPYLMQGIDCDGRTLNTDQTWQSLRPGEQKTCNGCHVHSRPGRTQFETTFAAKSGYTIPRLGEGTVPLLAGKSGNTVQTRTLPGYGMRIEFTRDIKPIFDQHCASCHSGSSPAGGLALNNTGGANNKPNTTWWCLVADKDQSCVAPANQIATGAGFTGMSFRRPQLTRYLRAFNSRGSLLYWKAANQRTDNRTDGQFSDDIDFGANHPTSISANELAILSRWIDIGAPGGGATELYDTQKPTLHLASADSGSVSQLRVGTVDLG</sequence>
<feature type="domain" description="Hydrazine synthase alpha subunit middle" evidence="1">
    <location>
        <begin position="659"/>
        <end position="711"/>
    </location>
</feature>
<evidence type="ECO:0000313" key="3">
    <source>
        <dbReference type="Proteomes" id="UP000199345"/>
    </source>
</evidence>
<dbReference type="EMBL" id="FOIA01000019">
    <property type="protein sequence ID" value="SET30464.1"/>
    <property type="molecule type" value="Genomic_DNA"/>
</dbReference>
<proteinExistence type="predicted"/>
<feature type="non-terminal residue" evidence="2">
    <location>
        <position position="939"/>
    </location>
</feature>
<keyword evidence="3" id="KW-1185">Reference proteome</keyword>
<evidence type="ECO:0000259" key="1">
    <source>
        <dbReference type="Pfam" id="PF18582"/>
    </source>
</evidence>
<gene>
    <name evidence="2" type="ORF">SAMN05216326_11971</name>
</gene>
<name>A0A1I0DEJ7_9PROT</name>
<accession>A0A1I0DEJ7</accession>
<dbReference type="SUPFAM" id="SSF82171">
    <property type="entry name" value="DPP6 N-terminal domain-like"/>
    <property type="match status" value="1"/>
</dbReference>
<evidence type="ECO:0000313" key="2">
    <source>
        <dbReference type="EMBL" id="SET30464.1"/>
    </source>
</evidence>
<protein>
    <recommendedName>
        <fullName evidence="1">Hydrazine synthase alpha subunit middle domain-containing protein</fullName>
    </recommendedName>
</protein>
<dbReference type="AlphaFoldDB" id="A0A1I0DEJ7"/>
<dbReference type="Pfam" id="PF18582">
    <property type="entry name" value="HZS_alpha"/>
    <property type="match status" value="1"/>
</dbReference>
<organism evidence="2 3">
    <name type="scientific">Nitrosomonas marina</name>
    <dbReference type="NCBI Taxonomy" id="917"/>
    <lineage>
        <taxon>Bacteria</taxon>
        <taxon>Pseudomonadati</taxon>
        <taxon>Pseudomonadota</taxon>
        <taxon>Betaproteobacteria</taxon>
        <taxon>Nitrosomonadales</taxon>
        <taxon>Nitrosomonadaceae</taxon>
        <taxon>Nitrosomonas</taxon>
    </lineage>
</organism>
<dbReference type="InterPro" id="IPR040698">
    <property type="entry name" value="HZS_alpha_mid"/>
</dbReference>
<reference evidence="3" key="1">
    <citation type="submission" date="2016-10" db="EMBL/GenBank/DDBJ databases">
        <authorList>
            <person name="Varghese N."/>
            <person name="Submissions S."/>
        </authorList>
    </citation>
    <scope>NUCLEOTIDE SEQUENCE [LARGE SCALE GENOMIC DNA]</scope>
    <source>
        <strain evidence="3">Nm71</strain>
    </source>
</reference>